<evidence type="ECO:0000313" key="2">
    <source>
        <dbReference type="Proteomes" id="UP001519344"/>
    </source>
</evidence>
<evidence type="ECO:0000313" key="1">
    <source>
        <dbReference type="EMBL" id="MBP1965366.1"/>
    </source>
</evidence>
<reference evidence="1 2" key="1">
    <citation type="submission" date="2021-03" db="EMBL/GenBank/DDBJ databases">
        <title>Genomic Encyclopedia of Type Strains, Phase IV (KMG-IV): sequencing the most valuable type-strain genomes for metagenomic binning, comparative biology and taxonomic classification.</title>
        <authorList>
            <person name="Goeker M."/>
        </authorList>
    </citation>
    <scope>NUCLEOTIDE SEQUENCE [LARGE SCALE GENOMIC DNA]</scope>
    <source>
        <strain evidence="1 2">DSM 24950</strain>
    </source>
</reference>
<dbReference type="RefSeq" id="WP_167058537.1">
    <property type="nucleotide sequence ID" value="NZ_JAAOZR010000018.1"/>
</dbReference>
<dbReference type="Proteomes" id="UP001519344">
    <property type="component" value="Unassembled WGS sequence"/>
</dbReference>
<gene>
    <name evidence="1" type="ORF">J2Z65_004603</name>
</gene>
<proteinExistence type="predicted"/>
<accession>A0ABS4I4B7</accession>
<keyword evidence="2" id="KW-1185">Reference proteome</keyword>
<protein>
    <submittedName>
        <fullName evidence="1">Uncharacterized protein</fullName>
    </submittedName>
</protein>
<sequence length="96" mass="10769">MKRYFDGKLYALPLYLFRREAGNESVAGSNERVSSIVGDMEAIAAKNKDVNTLLLEVDGRFKKRRCSGTTWRTRISLFSSKTSPWSASTALTSTTR</sequence>
<name>A0ABS4I4B7_9BACL</name>
<organism evidence="1 2">
    <name type="scientific">Paenibacillus aceris</name>
    <dbReference type="NCBI Taxonomy" id="869555"/>
    <lineage>
        <taxon>Bacteria</taxon>
        <taxon>Bacillati</taxon>
        <taxon>Bacillota</taxon>
        <taxon>Bacilli</taxon>
        <taxon>Bacillales</taxon>
        <taxon>Paenibacillaceae</taxon>
        <taxon>Paenibacillus</taxon>
    </lineage>
</organism>
<comment type="caution">
    <text evidence="1">The sequence shown here is derived from an EMBL/GenBank/DDBJ whole genome shotgun (WGS) entry which is preliminary data.</text>
</comment>
<dbReference type="EMBL" id="JAGGKV010000013">
    <property type="protein sequence ID" value="MBP1965366.1"/>
    <property type="molecule type" value="Genomic_DNA"/>
</dbReference>